<dbReference type="STRING" id="56193.YP76_19610"/>
<dbReference type="Gene3D" id="1.10.10.1320">
    <property type="entry name" value="Anti-sigma factor, zinc-finger domain"/>
    <property type="match status" value="1"/>
</dbReference>
<keyword evidence="1" id="KW-0812">Transmembrane</keyword>
<gene>
    <name evidence="3" type="ORF">YP76_19610</name>
</gene>
<comment type="caution">
    <text evidence="3">The sequence shown here is derived from an EMBL/GenBank/DDBJ whole genome shotgun (WGS) entry which is preliminary data.</text>
</comment>
<dbReference type="InterPro" id="IPR027383">
    <property type="entry name" value="Znf_put"/>
</dbReference>
<protein>
    <recommendedName>
        <fullName evidence="2">Putative zinc-finger domain-containing protein</fullName>
    </recommendedName>
</protein>
<dbReference type="PATRIC" id="fig|56193.3.peg.4126"/>
<proteinExistence type="predicted"/>
<reference evidence="3 4" key="1">
    <citation type="submission" date="2015-04" db="EMBL/GenBank/DDBJ databases">
        <title>Genome sequence of aromatic hydrocarbons-degrading Sphingobium chungbukense DJ77.</title>
        <authorList>
            <person name="Kim Y.-C."/>
            <person name="Chae J.-C."/>
        </authorList>
    </citation>
    <scope>NUCLEOTIDE SEQUENCE [LARGE SCALE GENOMIC DNA]</scope>
    <source>
        <strain evidence="3 4">DJ77</strain>
    </source>
</reference>
<evidence type="ECO:0000313" key="3">
    <source>
        <dbReference type="EMBL" id="KKW90750.1"/>
    </source>
</evidence>
<feature type="transmembrane region" description="Helical" evidence="1">
    <location>
        <begin position="93"/>
        <end position="116"/>
    </location>
</feature>
<sequence>MADILSFRGDPHRATEMLLPWYASGQLDEDDRAVVDAHLSQCDLCRAALERERRLKAQVAGLPVRADLGWEKLQRRLAPDRAARRLPLPRTVLTWPALTAFAAAQAALLLGAVTLFRPQGPQAAYRTLGAPAARGNGNLLIMFRPDTPEQEMRLVIGRAGARLVDGPTAAGAYVLDVAPARRENVLADLRTRHSVVLAQPIEAAP</sequence>
<dbReference type="Pfam" id="PF13490">
    <property type="entry name" value="zf-HC2"/>
    <property type="match status" value="1"/>
</dbReference>
<name>A0A0M3ALP0_9SPHN</name>
<dbReference type="EMBL" id="LBIC01000009">
    <property type="protein sequence ID" value="KKW90750.1"/>
    <property type="molecule type" value="Genomic_DNA"/>
</dbReference>
<evidence type="ECO:0000313" key="4">
    <source>
        <dbReference type="Proteomes" id="UP000033874"/>
    </source>
</evidence>
<organism evidence="3 4">
    <name type="scientific">Sphingobium chungbukense</name>
    <dbReference type="NCBI Taxonomy" id="56193"/>
    <lineage>
        <taxon>Bacteria</taxon>
        <taxon>Pseudomonadati</taxon>
        <taxon>Pseudomonadota</taxon>
        <taxon>Alphaproteobacteria</taxon>
        <taxon>Sphingomonadales</taxon>
        <taxon>Sphingomonadaceae</taxon>
        <taxon>Sphingobium</taxon>
    </lineage>
</organism>
<accession>A0A0M3ALP0</accession>
<keyword evidence="1" id="KW-0472">Membrane</keyword>
<evidence type="ECO:0000256" key="1">
    <source>
        <dbReference type="SAM" id="Phobius"/>
    </source>
</evidence>
<dbReference type="RefSeq" id="WP_046765249.1">
    <property type="nucleotide sequence ID" value="NZ_LBIC01000009.1"/>
</dbReference>
<dbReference type="AlphaFoldDB" id="A0A0M3ALP0"/>
<keyword evidence="1" id="KW-1133">Transmembrane helix</keyword>
<dbReference type="InterPro" id="IPR041916">
    <property type="entry name" value="Anti_sigma_zinc_sf"/>
</dbReference>
<keyword evidence="4" id="KW-1185">Reference proteome</keyword>
<dbReference type="Proteomes" id="UP000033874">
    <property type="component" value="Unassembled WGS sequence"/>
</dbReference>
<evidence type="ECO:0000259" key="2">
    <source>
        <dbReference type="Pfam" id="PF13490"/>
    </source>
</evidence>
<feature type="domain" description="Putative zinc-finger" evidence="2">
    <location>
        <begin position="15"/>
        <end position="46"/>
    </location>
</feature>